<sequence length="124" mass="14566">MIDRNRLYDAFGELIYAIAVADGIVQGEEVRALEACLENHPRAKEIKWSFDYEKSRKTTMEYAYHKAIDTCKENGPDAEYLFFIEVLESVAHSNEMEPEQLEMIDRFETELKSKFLDDYIKENN</sequence>
<dbReference type="InterPro" id="IPR029024">
    <property type="entry name" value="TerB-like"/>
</dbReference>
<evidence type="ECO:0000313" key="1">
    <source>
        <dbReference type="EMBL" id="MDR6239004.1"/>
    </source>
</evidence>
<evidence type="ECO:0008006" key="3">
    <source>
        <dbReference type="Google" id="ProtNLM"/>
    </source>
</evidence>
<organism evidence="1 2">
    <name type="scientific">Aureibacter tunicatorum</name>
    <dbReference type="NCBI Taxonomy" id="866807"/>
    <lineage>
        <taxon>Bacteria</taxon>
        <taxon>Pseudomonadati</taxon>
        <taxon>Bacteroidota</taxon>
        <taxon>Cytophagia</taxon>
        <taxon>Cytophagales</taxon>
        <taxon>Persicobacteraceae</taxon>
        <taxon>Aureibacter</taxon>
    </lineage>
</organism>
<dbReference type="SUPFAM" id="SSF158682">
    <property type="entry name" value="TerB-like"/>
    <property type="match status" value="1"/>
</dbReference>
<protein>
    <recommendedName>
        <fullName evidence="3">Tellurite resistance protein TerB</fullName>
    </recommendedName>
</protein>
<proteinExistence type="predicted"/>
<keyword evidence="2" id="KW-1185">Reference proteome</keyword>
<dbReference type="RefSeq" id="WP_309938512.1">
    <property type="nucleotide sequence ID" value="NZ_AP025305.1"/>
</dbReference>
<comment type="caution">
    <text evidence="1">The sequence shown here is derived from an EMBL/GenBank/DDBJ whole genome shotgun (WGS) entry which is preliminary data.</text>
</comment>
<evidence type="ECO:0000313" key="2">
    <source>
        <dbReference type="Proteomes" id="UP001185092"/>
    </source>
</evidence>
<name>A0AAE4BQD9_9BACT</name>
<dbReference type="AlphaFoldDB" id="A0AAE4BQD9"/>
<dbReference type="EMBL" id="JAVDQD010000002">
    <property type="protein sequence ID" value="MDR6239004.1"/>
    <property type="molecule type" value="Genomic_DNA"/>
</dbReference>
<dbReference type="Proteomes" id="UP001185092">
    <property type="component" value="Unassembled WGS sequence"/>
</dbReference>
<gene>
    <name evidence="1" type="ORF">HNQ88_002041</name>
</gene>
<dbReference type="Gene3D" id="1.10.3680.10">
    <property type="entry name" value="TerB-like"/>
    <property type="match status" value="1"/>
</dbReference>
<accession>A0AAE4BQD9</accession>
<reference evidence="1" key="1">
    <citation type="submission" date="2023-07" db="EMBL/GenBank/DDBJ databases">
        <title>Genomic Encyclopedia of Type Strains, Phase IV (KMG-IV): sequencing the most valuable type-strain genomes for metagenomic binning, comparative biology and taxonomic classification.</title>
        <authorList>
            <person name="Goeker M."/>
        </authorList>
    </citation>
    <scope>NUCLEOTIDE SEQUENCE</scope>
    <source>
        <strain evidence="1">DSM 26174</strain>
    </source>
</reference>